<name>A0ABR9M9X1_9ACTN</name>
<accession>A0ABR9M9X1</accession>
<feature type="compositionally biased region" description="Low complexity" evidence="1">
    <location>
        <begin position="1"/>
        <end position="23"/>
    </location>
</feature>
<dbReference type="RefSeq" id="WP_192789710.1">
    <property type="nucleotide sequence ID" value="NZ_JADBEK010000001.1"/>
</dbReference>
<gene>
    <name evidence="2" type="ORF">H4W80_007975</name>
</gene>
<feature type="region of interest" description="Disordered" evidence="1">
    <location>
        <begin position="1"/>
        <end position="24"/>
    </location>
</feature>
<dbReference type="EMBL" id="JADBEK010000001">
    <property type="protein sequence ID" value="MBE1589717.1"/>
    <property type="molecule type" value="Genomic_DNA"/>
</dbReference>
<reference evidence="2 3" key="1">
    <citation type="submission" date="2020-10" db="EMBL/GenBank/DDBJ databases">
        <title>Sequencing the genomes of 1000 actinobacteria strains.</title>
        <authorList>
            <person name="Klenk H.-P."/>
        </authorList>
    </citation>
    <scope>NUCLEOTIDE SEQUENCE [LARGE SCALE GENOMIC DNA]</scope>
    <source>
        <strain evidence="2 3">DSM 43173</strain>
    </source>
</reference>
<evidence type="ECO:0000313" key="2">
    <source>
        <dbReference type="EMBL" id="MBE1589717.1"/>
    </source>
</evidence>
<evidence type="ECO:0000256" key="1">
    <source>
        <dbReference type="SAM" id="MobiDB-lite"/>
    </source>
</evidence>
<comment type="caution">
    <text evidence="2">The sequence shown here is derived from an EMBL/GenBank/DDBJ whole genome shotgun (WGS) entry which is preliminary data.</text>
</comment>
<keyword evidence="3" id="KW-1185">Reference proteome</keyword>
<proteinExistence type="predicted"/>
<dbReference type="Proteomes" id="UP000633509">
    <property type="component" value="Unassembled WGS sequence"/>
</dbReference>
<organism evidence="2 3">
    <name type="scientific">Nonomuraea angiospora</name>
    <dbReference type="NCBI Taxonomy" id="46172"/>
    <lineage>
        <taxon>Bacteria</taxon>
        <taxon>Bacillati</taxon>
        <taxon>Actinomycetota</taxon>
        <taxon>Actinomycetes</taxon>
        <taxon>Streptosporangiales</taxon>
        <taxon>Streptosporangiaceae</taxon>
        <taxon>Nonomuraea</taxon>
    </lineage>
</organism>
<protein>
    <submittedName>
        <fullName evidence="2">Uncharacterized protein</fullName>
    </submittedName>
</protein>
<sequence length="122" mass="13216">MPPRPSRSNAAAPTTPPADGASPWLSGALGEVGIGVARTDTFLGSRYRRIAKRRGKRRALVAVSNSVLTIAWHPLSDPDAHFHDLGAGFYESRLNKDRRTRTLMRQLEQLTGQQVTLGAAVA</sequence>
<evidence type="ECO:0000313" key="3">
    <source>
        <dbReference type="Proteomes" id="UP000633509"/>
    </source>
</evidence>